<accession>G4T978</accession>
<feature type="compositionally biased region" description="Basic and acidic residues" evidence="1">
    <location>
        <begin position="131"/>
        <end position="143"/>
    </location>
</feature>
<dbReference type="HOGENOM" id="CLU_1384640_0_0_1"/>
<sequence length="197" mass="22178">MGIVETVLTTAISVAIVSTAVGYTAYRMWRDGGLTVNPKAVEAAERTNEEDDQEEETMGRGERNTRLKRIVLPPPPPYAQIEPPIASPRVVRKEARAAEERRKHGKKRRGRRRADEGSSVVPVLPPSPLKRKMEEERTYDTQKRLNPVTEEDGDVLEEQMDWMSAQLQGLIENGRRALAKEISLGSESEDVTGWEDE</sequence>
<dbReference type="STRING" id="1109443.G4T978"/>
<reference evidence="3 4" key="1">
    <citation type="journal article" date="2011" name="PLoS Pathog.">
        <title>Endophytic Life Strategies Decoded by Genome and Transcriptome Analyses of the Mutualistic Root Symbiont Piriformospora indica.</title>
        <authorList>
            <person name="Zuccaro A."/>
            <person name="Lahrmann U."/>
            <person name="Guldener U."/>
            <person name="Langen G."/>
            <person name="Pfiffi S."/>
            <person name="Biedenkopf D."/>
            <person name="Wong P."/>
            <person name="Samans B."/>
            <person name="Grimm C."/>
            <person name="Basiewicz M."/>
            <person name="Murat C."/>
            <person name="Martin F."/>
            <person name="Kogel K.H."/>
        </authorList>
    </citation>
    <scope>NUCLEOTIDE SEQUENCE [LARGE SCALE GENOMIC DNA]</scope>
    <source>
        <strain evidence="3 4">DSM 11827</strain>
    </source>
</reference>
<feature type="compositionally biased region" description="Basic residues" evidence="1">
    <location>
        <begin position="103"/>
        <end position="112"/>
    </location>
</feature>
<dbReference type="OrthoDB" id="2507743at2759"/>
<dbReference type="OMA" id="CEYPESS"/>
<dbReference type="AlphaFoldDB" id="G4T978"/>
<feature type="compositionally biased region" description="Basic and acidic residues" evidence="1">
    <location>
        <begin position="91"/>
        <end position="102"/>
    </location>
</feature>
<evidence type="ECO:0000313" key="3">
    <source>
        <dbReference type="EMBL" id="CCA67898.1"/>
    </source>
</evidence>
<organism evidence="3 4">
    <name type="scientific">Serendipita indica (strain DSM 11827)</name>
    <name type="common">Root endophyte fungus</name>
    <name type="synonym">Piriformospora indica</name>
    <dbReference type="NCBI Taxonomy" id="1109443"/>
    <lineage>
        <taxon>Eukaryota</taxon>
        <taxon>Fungi</taxon>
        <taxon>Dikarya</taxon>
        <taxon>Basidiomycota</taxon>
        <taxon>Agaricomycotina</taxon>
        <taxon>Agaricomycetes</taxon>
        <taxon>Sebacinales</taxon>
        <taxon>Serendipitaceae</taxon>
        <taxon>Serendipita</taxon>
    </lineage>
</organism>
<evidence type="ECO:0000313" key="4">
    <source>
        <dbReference type="Proteomes" id="UP000007148"/>
    </source>
</evidence>
<dbReference type="Proteomes" id="UP000007148">
    <property type="component" value="Unassembled WGS sequence"/>
</dbReference>
<evidence type="ECO:0000256" key="1">
    <source>
        <dbReference type="SAM" id="MobiDB-lite"/>
    </source>
</evidence>
<dbReference type="InParanoid" id="G4T978"/>
<evidence type="ECO:0000256" key="2">
    <source>
        <dbReference type="SAM" id="Phobius"/>
    </source>
</evidence>
<keyword evidence="2" id="KW-0472">Membrane</keyword>
<feature type="transmembrane region" description="Helical" evidence="2">
    <location>
        <begin position="6"/>
        <end position="26"/>
    </location>
</feature>
<keyword evidence="4" id="KW-1185">Reference proteome</keyword>
<feature type="region of interest" description="Disordered" evidence="1">
    <location>
        <begin position="43"/>
        <end position="150"/>
    </location>
</feature>
<comment type="caution">
    <text evidence="3">The sequence shown here is derived from an EMBL/GenBank/DDBJ whole genome shotgun (WGS) entry which is preliminary data.</text>
</comment>
<keyword evidence="2" id="KW-1133">Transmembrane helix</keyword>
<proteinExistence type="predicted"/>
<gene>
    <name evidence="3" type="ORF">PIIN_01719</name>
</gene>
<name>G4T978_SERID</name>
<protein>
    <submittedName>
        <fullName evidence="3">Uncharacterized protein</fullName>
    </submittedName>
</protein>
<keyword evidence="2" id="KW-0812">Transmembrane</keyword>
<dbReference type="eggNOG" id="ENOG502SKXX">
    <property type="taxonomic scope" value="Eukaryota"/>
</dbReference>
<dbReference type="EMBL" id="CAFZ01000021">
    <property type="protein sequence ID" value="CCA67898.1"/>
    <property type="molecule type" value="Genomic_DNA"/>
</dbReference>